<dbReference type="InterPro" id="IPR005530">
    <property type="entry name" value="SPW"/>
</dbReference>
<keyword evidence="1" id="KW-1133">Transmembrane helix</keyword>
<dbReference type="KEGG" id="ccoe:CETAM_00855"/>
<evidence type="ECO:0000313" key="3">
    <source>
        <dbReference type="EMBL" id="QGU03464.1"/>
    </source>
</evidence>
<keyword evidence="1" id="KW-0812">Transmembrane</keyword>
<feature type="transmembrane region" description="Helical" evidence="1">
    <location>
        <begin position="49"/>
        <end position="69"/>
    </location>
</feature>
<feature type="transmembrane region" description="Helical" evidence="1">
    <location>
        <begin position="104"/>
        <end position="122"/>
    </location>
</feature>
<reference evidence="3 4" key="1">
    <citation type="journal article" date="2021" name="Int. J. Syst. Evol. Microbiol.">
        <title>Classification of three corynebacterial strains isolated from a small paddock in North Rhine-Westphalia: proposal of &lt;i&gt;Corynebacterium kalinowskii&lt;/i&gt; sp. nov., &lt;i&gt;Corynebacterium comes&lt;/i&gt; sp. nov. and &lt;i&gt;Corynebacterium occultum&lt;/i&gt; sp. nov.</title>
        <authorList>
            <person name="Schaffert L."/>
            <person name="Ruwe M."/>
            <person name="Milse J."/>
            <person name="Hanuschka K."/>
            <person name="Ortseifen V."/>
            <person name="Droste J."/>
            <person name="Brandt D."/>
            <person name="Schl L."/>
            <person name="Kutter Y."/>
            <person name="Vinke S."/>
            <person name="Vieh P."/>
            <person name="Jacob L."/>
            <person name="L N.C."/>
            <person name="Schulte-Berndt E."/>
            <person name="Hain C."/>
            <person name="Linder M."/>
            <person name="Schmidt P."/>
            <person name="Wollenschl L."/>
            <person name="Luttermann T."/>
            <person name="Thieme E."/>
            <person name="Hassa J."/>
            <person name="Haak M."/>
            <person name="Wittchen M."/>
            <person name="Mentz A."/>
            <person name="Persicke M."/>
            <person name="Busche T."/>
            <person name="R C."/>
        </authorList>
    </citation>
    <scope>NUCLEOTIDE SEQUENCE [LARGE SCALE GENOMIC DNA]</scope>
    <source>
        <strain evidence="3 4">2019</strain>
    </source>
</reference>
<keyword evidence="1" id="KW-0472">Membrane</keyword>
<dbReference type="RefSeq" id="WP_156226641.1">
    <property type="nucleotide sequence ID" value="NZ_CP046453.1"/>
</dbReference>
<dbReference type="AlphaFoldDB" id="A0A6B8VPX7"/>
<evidence type="ECO:0000313" key="4">
    <source>
        <dbReference type="Proteomes" id="UP000425178"/>
    </source>
</evidence>
<feature type="domain" description="SPW repeat-containing integral membrane" evidence="2">
    <location>
        <begin position="26"/>
        <end position="118"/>
    </location>
</feature>
<evidence type="ECO:0000259" key="2">
    <source>
        <dbReference type="Pfam" id="PF03779"/>
    </source>
</evidence>
<protein>
    <recommendedName>
        <fullName evidence="2">SPW repeat-containing integral membrane domain-containing protein</fullName>
    </recommendedName>
</protein>
<evidence type="ECO:0000256" key="1">
    <source>
        <dbReference type="SAM" id="Phobius"/>
    </source>
</evidence>
<accession>A0A6B8VPX7</accession>
<sequence>MTVQTVSRTTHDALAIRAGDPATRPWHDQINLVIAMVVVLTPLWTTAELVSWFVPLGVIGFLVAVWALVTSSSRDSEKAMIAVGAVLCATPWLGGFSTHAGAAWTAWIAGVALMVFAAVGIIRSGRP</sequence>
<organism evidence="3 4">
    <name type="scientific">Corynebacterium comes</name>
    <dbReference type="NCBI Taxonomy" id="2675218"/>
    <lineage>
        <taxon>Bacteria</taxon>
        <taxon>Bacillati</taxon>
        <taxon>Actinomycetota</taxon>
        <taxon>Actinomycetes</taxon>
        <taxon>Mycobacteriales</taxon>
        <taxon>Corynebacteriaceae</taxon>
        <taxon>Corynebacterium</taxon>
    </lineage>
</organism>
<gene>
    <name evidence="3" type="ORF">CETAM_00855</name>
</gene>
<name>A0A6B8VPX7_9CORY</name>
<dbReference type="EMBL" id="CP046453">
    <property type="protein sequence ID" value="QGU03464.1"/>
    <property type="molecule type" value="Genomic_DNA"/>
</dbReference>
<dbReference type="Proteomes" id="UP000425178">
    <property type="component" value="Chromosome"/>
</dbReference>
<feature type="transmembrane region" description="Helical" evidence="1">
    <location>
        <begin position="81"/>
        <end position="98"/>
    </location>
</feature>
<keyword evidence="4" id="KW-1185">Reference proteome</keyword>
<proteinExistence type="predicted"/>
<dbReference type="Pfam" id="PF03779">
    <property type="entry name" value="SPW"/>
    <property type="match status" value="1"/>
</dbReference>